<accession>A0A3S5C365</accession>
<proteinExistence type="predicted"/>
<name>A0A3S5C365_9PLAT</name>
<gene>
    <name evidence="1" type="ORF">PXEA_LOCUS25681</name>
</gene>
<sequence>MAADPKYCGDVELTEYTTMKAGFEMLNKRYRRNHREMEKGIAVLGKSLDELENAETVGEAVDLLDKVINAVSGSKRKASSVFTEESNLVLACKRRIEHLKQISLSEGKNYPGHLRQGEVPHN</sequence>
<evidence type="ECO:0000313" key="1">
    <source>
        <dbReference type="EMBL" id="VEL32241.1"/>
    </source>
</evidence>
<dbReference type="AlphaFoldDB" id="A0A3S5C365"/>
<dbReference type="EMBL" id="CAAALY010131948">
    <property type="protein sequence ID" value="VEL32241.1"/>
    <property type="molecule type" value="Genomic_DNA"/>
</dbReference>
<organism evidence="1 2">
    <name type="scientific">Protopolystoma xenopodis</name>
    <dbReference type="NCBI Taxonomy" id="117903"/>
    <lineage>
        <taxon>Eukaryota</taxon>
        <taxon>Metazoa</taxon>
        <taxon>Spiralia</taxon>
        <taxon>Lophotrochozoa</taxon>
        <taxon>Platyhelminthes</taxon>
        <taxon>Monogenea</taxon>
        <taxon>Polyopisthocotylea</taxon>
        <taxon>Polystomatidea</taxon>
        <taxon>Polystomatidae</taxon>
        <taxon>Protopolystoma</taxon>
    </lineage>
</organism>
<dbReference type="Proteomes" id="UP000784294">
    <property type="component" value="Unassembled WGS sequence"/>
</dbReference>
<protein>
    <submittedName>
        <fullName evidence="1">Uncharacterized protein</fullName>
    </submittedName>
</protein>
<keyword evidence="2" id="KW-1185">Reference proteome</keyword>
<comment type="caution">
    <text evidence="1">The sequence shown here is derived from an EMBL/GenBank/DDBJ whole genome shotgun (WGS) entry which is preliminary data.</text>
</comment>
<dbReference type="OrthoDB" id="1933455at2759"/>
<evidence type="ECO:0000313" key="2">
    <source>
        <dbReference type="Proteomes" id="UP000784294"/>
    </source>
</evidence>
<reference evidence="1" key="1">
    <citation type="submission" date="2018-11" db="EMBL/GenBank/DDBJ databases">
        <authorList>
            <consortium name="Pathogen Informatics"/>
        </authorList>
    </citation>
    <scope>NUCLEOTIDE SEQUENCE</scope>
</reference>